<feature type="transmembrane region" description="Helical" evidence="1">
    <location>
        <begin position="9"/>
        <end position="27"/>
    </location>
</feature>
<dbReference type="GO" id="GO:0042910">
    <property type="term" value="F:xenobiotic transmembrane transporter activity"/>
    <property type="evidence" value="ECO:0007669"/>
    <property type="project" value="TreeGrafter"/>
</dbReference>
<keyword evidence="1" id="KW-0472">Membrane</keyword>
<dbReference type="Gene3D" id="3.30.70.1430">
    <property type="entry name" value="Multidrug efflux transporter AcrB pore domain"/>
    <property type="match status" value="1"/>
</dbReference>
<dbReference type="PANTHER" id="PTHR32063">
    <property type="match status" value="1"/>
</dbReference>
<protein>
    <recommendedName>
        <fullName evidence="3">Acriflavin resistance protein</fullName>
    </recommendedName>
</protein>
<dbReference type="Gene3D" id="3.30.2090.10">
    <property type="entry name" value="Multidrug efflux transporter AcrB TolC docking domain, DN and DC subdomains"/>
    <property type="match status" value="1"/>
</dbReference>
<dbReference type="Gene3D" id="1.20.1640.10">
    <property type="entry name" value="Multidrug efflux transporter AcrB transmembrane domain"/>
    <property type="match status" value="1"/>
</dbReference>
<evidence type="ECO:0008006" key="3">
    <source>
        <dbReference type="Google" id="ProtNLM"/>
    </source>
</evidence>
<dbReference type="PANTHER" id="PTHR32063:SF8">
    <property type="entry name" value="CATION EFFLUX PROTEIN"/>
    <property type="match status" value="1"/>
</dbReference>
<evidence type="ECO:0000313" key="2">
    <source>
        <dbReference type="EMBL" id="KKL53614.1"/>
    </source>
</evidence>
<keyword evidence="1" id="KW-1133">Transmembrane helix</keyword>
<dbReference type="SUPFAM" id="SSF82693">
    <property type="entry name" value="Multidrug efflux transporter AcrB pore domain, PN1, PN2, PC1 and PC2 subdomains"/>
    <property type="match status" value="1"/>
</dbReference>
<dbReference type="Gene3D" id="3.30.70.1320">
    <property type="entry name" value="Multidrug efflux transporter AcrB pore domain like"/>
    <property type="match status" value="1"/>
</dbReference>
<keyword evidence="1" id="KW-0812">Transmembrane</keyword>
<dbReference type="AlphaFoldDB" id="A0A0F9CWD2"/>
<evidence type="ECO:0000256" key="1">
    <source>
        <dbReference type="SAM" id="Phobius"/>
    </source>
</evidence>
<name>A0A0F9CWD2_9ZZZZ</name>
<dbReference type="Pfam" id="PF00873">
    <property type="entry name" value="ACR_tran"/>
    <property type="match status" value="1"/>
</dbReference>
<organism evidence="2">
    <name type="scientific">marine sediment metagenome</name>
    <dbReference type="NCBI Taxonomy" id="412755"/>
    <lineage>
        <taxon>unclassified sequences</taxon>
        <taxon>metagenomes</taxon>
        <taxon>ecological metagenomes</taxon>
    </lineage>
</organism>
<dbReference type="InterPro" id="IPR001036">
    <property type="entry name" value="Acrflvin-R"/>
</dbReference>
<reference evidence="2" key="1">
    <citation type="journal article" date="2015" name="Nature">
        <title>Complex archaea that bridge the gap between prokaryotes and eukaryotes.</title>
        <authorList>
            <person name="Spang A."/>
            <person name="Saw J.H."/>
            <person name="Jorgensen S.L."/>
            <person name="Zaremba-Niedzwiedzka K."/>
            <person name="Martijn J."/>
            <person name="Lind A.E."/>
            <person name="van Eijk R."/>
            <person name="Schleper C."/>
            <person name="Guy L."/>
            <person name="Ettema T.J."/>
        </authorList>
    </citation>
    <scope>NUCLEOTIDE SEQUENCE</scope>
</reference>
<dbReference type="InterPro" id="IPR027463">
    <property type="entry name" value="AcrB_DN_DC_subdom"/>
</dbReference>
<dbReference type="SUPFAM" id="SSF82714">
    <property type="entry name" value="Multidrug efflux transporter AcrB TolC docking domain, DN and DC subdomains"/>
    <property type="match status" value="1"/>
</dbReference>
<dbReference type="GO" id="GO:0005886">
    <property type="term" value="C:plasma membrane"/>
    <property type="evidence" value="ECO:0007669"/>
    <property type="project" value="TreeGrafter"/>
</dbReference>
<accession>A0A0F9CWD2</accession>
<comment type="caution">
    <text evidence="2">The sequence shown here is derived from an EMBL/GenBank/DDBJ whole genome shotgun (WGS) entry which is preliminary data.</text>
</comment>
<proteinExistence type="predicted"/>
<sequence length="239" mass="26597">MIKLSFRNPLLIVVFAIIVAVISWMSVKNLSIDILPEFKKTAMQILVLYPGMPTEVVEKDITSRLERWTGQSEGIVRQESKSMMGVGVVKNHFREDIDPATAMANTSSFAMSDMYYLPPGTLPPMVQPYDPTASIPLCLLTVSSEEKSGKELYDIAYFHLRNMLGGIQGIIAPAVYGGRLRRIYIYVEPDKLESRGLSSTDIMEAVQKNTTMIPSGEARIGNLNYGINARGMIENIEDL</sequence>
<gene>
    <name evidence="2" type="ORF">LCGC14_2273690</name>
</gene>
<dbReference type="EMBL" id="LAZR01031486">
    <property type="protein sequence ID" value="KKL53614.1"/>
    <property type="molecule type" value="Genomic_DNA"/>
</dbReference>